<evidence type="ECO:0000256" key="6">
    <source>
        <dbReference type="SAM" id="MobiDB-lite"/>
    </source>
</evidence>
<dbReference type="NCBIfam" id="TIGR03383">
    <property type="entry name" value="urate_oxi"/>
    <property type="match status" value="1"/>
</dbReference>
<proteinExistence type="inferred from homology"/>
<evidence type="ECO:0000256" key="1">
    <source>
        <dbReference type="ARBA" id="ARBA00004831"/>
    </source>
</evidence>
<sequence>MTDDTQNTDGRTMNYGKKHVNVYRTYATPLTGLREIPESTFTGKPNTLLGMEVRAQVEGEEFLPSFRSGDNSKVVATDSMKNFILHHAGEYDGATVEGFLHYIGSEFLKTYDQMEAVRMSADELQFDQRPVPDGEGGFEPSELVFRVSDNESAYGEYYLKREDGDIVIEDQRSGVTGIELVKVKDNSFVGYVQDEYTTLPERKNRTLYIGLDIFWTYDDPEAALGDDPKEYVPAEQVRDIAQVVFDEKDVNSIQDLVYQIGLRILERFPQLAEVNFESRNQTWLGVRKDDLDGDAKVLREPPRPTGFQRFSMDHSDLNEESKE</sequence>
<gene>
    <name evidence="7" type="primary">pucL</name>
    <name evidence="7" type="ORF">ACFQEY_07555</name>
</gene>
<keyword evidence="3 5" id="KW-0659">Purine metabolism</keyword>
<feature type="compositionally biased region" description="Basic and acidic residues" evidence="6">
    <location>
        <begin position="311"/>
        <end position="323"/>
    </location>
</feature>
<comment type="caution">
    <text evidence="7">The sequence shown here is derived from an EMBL/GenBank/DDBJ whole genome shotgun (WGS) entry which is preliminary data.</text>
</comment>
<reference evidence="7 8" key="1">
    <citation type="journal article" date="2019" name="Int. J. Syst. Evol. Microbiol.">
        <title>The Global Catalogue of Microorganisms (GCM) 10K type strain sequencing project: providing services to taxonomists for standard genome sequencing and annotation.</title>
        <authorList>
            <consortium name="The Broad Institute Genomics Platform"/>
            <consortium name="The Broad Institute Genome Sequencing Center for Infectious Disease"/>
            <person name="Wu L."/>
            <person name="Ma J."/>
        </authorList>
    </citation>
    <scope>NUCLEOTIDE SEQUENCE [LARGE SCALE GENOMIC DNA]</scope>
    <source>
        <strain evidence="7 8">Y73</strain>
    </source>
</reference>
<evidence type="ECO:0000256" key="2">
    <source>
        <dbReference type="ARBA" id="ARBA00009760"/>
    </source>
</evidence>
<evidence type="ECO:0000313" key="8">
    <source>
        <dbReference type="Proteomes" id="UP001596333"/>
    </source>
</evidence>
<dbReference type="PRINTS" id="PR00093">
    <property type="entry name" value="URICASE"/>
</dbReference>
<feature type="region of interest" description="Disordered" evidence="6">
    <location>
        <begin position="294"/>
        <end position="323"/>
    </location>
</feature>
<dbReference type="Proteomes" id="UP001596333">
    <property type="component" value="Unassembled WGS sequence"/>
</dbReference>
<comment type="pathway">
    <text evidence="1 5">Purine metabolism; urate degradation; (S)-allantoin from urate: step 1/3.</text>
</comment>
<dbReference type="PANTHER" id="PTHR42874">
    <property type="entry name" value="URICASE"/>
    <property type="match status" value="1"/>
</dbReference>
<dbReference type="Gene3D" id="3.10.270.10">
    <property type="entry name" value="Urate Oxidase"/>
    <property type="match status" value="1"/>
</dbReference>
<evidence type="ECO:0000313" key="7">
    <source>
        <dbReference type="EMBL" id="MFC6888862.1"/>
    </source>
</evidence>
<comment type="similarity">
    <text evidence="2 5">Belongs to the uricase family.</text>
</comment>
<dbReference type="RefSeq" id="WP_379766593.1">
    <property type="nucleotide sequence ID" value="NZ_JBHSXI010000008.1"/>
</dbReference>
<accession>A0ABD5UL72</accession>
<comment type="catalytic activity">
    <reaction evidence="5">
        <text>urate + O2 + H2O = 5-hydroxyisourate + H2O2</text>
        <dbReference type="Rhea" id="RHEA:21368"/>
        <dbReference type="ChEBI" id="CHEBI:15377"/>
        <dbReference type="ChEBI" id="CHEBI:15379"/>
        <dbReference type="ChEBI" id="CHEBI:16240"/>
        <dbReference type="ChEBI" id="CHEBI:17775"/>
        <dbReference type="ChEBI" id="CHEBI:18072"/>
        <dbReference type="EC" id="1.7.3.3"/>
    </reaction>
</comment>
<keyword evidence="8" id="KW-1185">Reference proteome</keyword>
<evidence type="ECO:0000256" key="3">
    <source>
        <dbReference type="ARBA" id="ARBA00022631"/>
    </source>
</evidence>
<organism evidence="7 8">
    <name type="scientific">Halorubrum trueperi</name>
    <dbReference type="NCBI Taxonomy" id="2004704"/>
    <lineage>
        <taxon>Archaea</taxon>
        <taxon>Methanobacteriati</taxon>
        <taxon>Methanobacteriota</taxon>
        <taxon>Stenosarchaea group</taxon>
        <taxon>Halobacteria</taxon>
        <taxon>Halobacteriales</taxon>
        <taxon>Haloferacaceae</taxon>
        <taxon>Halorubrum</taxon>
    </lineage>
</organism>
<keyword evidence="4 5" id="KW-0560">Oxidoreductase</keyword>
<dbReference type="GO" id="GO:0006144">
    <property type="term" value="P:purine nucleobase metabolic process"/>
    <property type="evidence" value="ECO:0007669"/>
    <property type="project" value="UniProtKB-KW"/>
</dbReference>
<dbReference type="PIRSF" id="PIRSF000241">
    <property type="entry name" value="Urate_oxidase"/>
    <property type="match status" value="1"/>
</dbReference>
<dbReference type="GO" id="GO:0004846">
    <property type="term" value="F:urate oxidase activity"/>
    <property type="evidence" value="ECO:0007669"/>
    <property type="project" value="UniProtKB-EC"/>
</dbReference>
<dbReference type="AlphaFoldDB" id="A0ABD5UL72"/>
<protein>
    <recommendedName>
        <fullName evidence="5">Uricase</fullName>
        <ecNumber evidence="5">1.7.3.3</ecNumber>
    </recommendedName>
    <alternativeName>
        <fullName evidence="5">Urate oxidase</fullName>
    </alternativeName>
</protein>
<dbReference type="Pfam" id="PF01014">
    <property type="entry name" value="Uricase"/>
    <property type="match status" value="2"/>
</dbReference>
<dbReference type="EMBL" id="JBHSXI010000008">
    <property type="protein sequence ID" value="MFC6888862.1"/>
    <property type="molecule type" value="Genomic_DNA"/>
</dbReference>
<evidence type="ECO:0000256" key="5">
    <source>
        <dbReference type="PIRNR" id="PIRNR000241"/>
    </source>
</evidence>
<dbReference type="EC" id="1.7.3.3" evidence="5"/>
<comment type="function">
    <text evidence="5">Catalyzes the oxidation of uric acid to 5-hydroxyisourate, which is further processed to form (S)-allantoin.</text>
</comment>
<dbReference type="InterPro" id="IPR002042">
    <property type="entry name" value="Uricase"/>
</dbReference>
<name>A0ABD5UL72_9EURY</name>
<dbReference type="PANTHER" id="PTHR42874:SF1">
    <property type="entry name" value="URICASE"/>
    <property type="match status" value="1"/>
</dbReference>
<evidence type="ECO:0000256" key="4">
    <source>
        <dbReference type="ARBA" id="ARBA00023002"/>
    </source>
</evidence>
<dbReference type="SUPFAM" id="SSF55620">
    <property type="entry name" value="Tetrahydrobiopterin biosynthesis enzymes-like"/>
    <property type="match status" value="2"/>
</dbReference>